<comment type="caution">
    <text evidence="6">The sequence shown here is derived from an EMBL/GenBank/DDBJ whole genome shotgun (WGS) entry which is preliminary data.</text>
</comment>
<evidence type="ECO:0000256" key="1">
    <source>
        <dbReference type="ARBA" id="ARBA00004141"/>
    </source>
</evidence>
<evidence type="ECO:0008006" key="8">
    <source>
        <dbReference type="Google" id="ProtNLM"/>
    </source>
</evidence>
<dbReference type="GO" id="GO:0016020">
    <property type="term" value="C:membrane"/>
    <property type="evidence" value="ECO:0007669"/>
    <property type="project" value="UniProtKB-SubCell"/>
</dbReference>
<dbReference type="PANTHER" id="PTHR39157">
    <property type="entry name" value="INTEGRAL MEMBRANE PROTEIN-RELATED"/>
    <property type="match status" value="1"/>
</dbReference>
<keyword evidence="2 5" id="KW-0812">Transmembrane</keyword>
<proteinExistence type="predicted"/>
<dbReference type="EMBL" id="BMIR01000005">
    <property type="protein sequence ID" value="GGE36967.1"/>
    <property type="molecule type" value="Genomic_DNA"/>
</dbReference>
<feature type="transmembrane region" description="Helical" evidence="5">
    <location>
        <begin position="125"/>
        <end position="148"/>
    </location>
</feature>
<evidence type="ECO:0000256" key="4">
    <source>
        <dbReference type="ARBA" id="ARBA00023136"/>
    </source>
</evidence>
<evidence type="ECO:0000313" key="6">
    <source>
        <dbReference type="EMBL" id="GGE36967.1"/>
    </source>
</evidence>
<keyword evidence="4 5" id="KW-0472">Membrane</keyword>
<organism evidence="6 7">
    <name type="scientific">Pullulanibacillus camelliae</name>
    <dbReference type="NCBI Taxonomy" id="1707096"/>
    <lineage>
        <taxon>Bacteria</taxon>
        <taxon>Bacillati</taxon>
        <taxon>Bacillota</taxon>
        <taxon>Bacilli</taxon>
        <taxon>Bacillales</taxon>
        <taxon>Sporolactobacillaceae</taxon>
        <taxon>Pullulanibacillus</taxon>
    </lineage>
</organism>
<dbReference type="InterPro" id="IPR032808">
    <property type="entry name" value="DoxX"/>
</dbReference>
<dbReference type="Proteomes" id="UP000628775">
    <property type="component" value="Unassembled WGS sequence"/>
</dbReference>
<accession>A0A8J2VLN5</accession>
<reference evidence="6" key="2">
    <citation type="submission" date="2020-09" db="EMBL/GenBank/DDBJ databases">
        <authorList>
            <person name="Sun Q."/>
            <person name="Zhou Y."/>
        </authorList>
    </citation>
    <scope>NUCLEOTIDE SEQUENCE</scope>
    <source>
        <strain evidence="6">CGMCC 1.15371</strain>
    </source>
</reference>
<dbReference type="Pfam" id="PF07681">
    <property type="entry name" value="DoxX"/>
    <property type="match status" value="1"/>
</dbReference>
<evidence type="ECO:0000256" key="2">
    <source>
        <dbReference type="ARBA" id="ARBA00022692"/>
    </source>
</evidence>
<feature type="transmembrane region" description="Helical" evidence="5">
    <location>
        <begin position="88"/>
        <end position="113"/>
    </location>
</feature>
<reference evidence="6" key="1">
    <citation type="journal article" date="2014" name="Int. J. Syst. Evol. Microbiol.">
        <title>Complete genome sequence of Corynebacterium casei LMG S-19264T (=DSM 44701T), isolated from a smear-ripened cheese.</title>
        <authorList>
            <consortium name="US DOE Joint Genome Institute (JGI-PGF)"/>
            <person name="Walter F."/>
            <person name="Albersmeier A."/>
            <person name="Kalinowski J."/>
            <person name="Ruckert C."/>
        </authorList>
    </citation>
    <scope>NUCLEOTIDE SEQUENCE</scope>
    <source>
        <strain evidence="6">CGMCC 1.15371</strain>
    </source>
</reference>
<protein>
    <recommendedName>
        <fullName evidence="8">DoxX family protein</fullName>
    </recommendedName>
</protein>
<evidence type="ECO:0000313" key="7">
    <source>
        <dbReference type="Proteomes" id="UP000628775"/>
    </source>
</evidence>
<keyword evidence="3 5" id="KW-1133">Transmembrane helix</keyword>
<keyword evidence="7" id="KW-1185">Reference proteome</keyword>
<sequence length="174" mass="19424">MFITFVRENKFVAYVLFIVRVYLGWEWLTSGWEKITGGFDATGFLKGATQAATGDHPSVQHWWASFLDNVVLPHAGFFNVLVPWGECLVGIGLILGVLTTFSALMAAVMNFAYLFSGTTSTNPQMLLLVLFVLIAGSHAATIGLDPWLKLKQRVRTFLHLNDKNHKKHYHALKG</sequence>
<feature type="transmembrane region" description="Helical" evidence="5">
    <location>
        <begin position="12"/>
        <end position="28"/>
    </location>
</feature>
<dbReference type="RefSeq" id="WP_188691481.1">
    <property type="nucleotide sequence ID" value="NZ_BMIR01000005.1"/>
</dbReference>
<comment type="subcellular location">
    <subcellularLocation>
        <location evidence="1">Membrane</location>
        <topology evidence="1">Multi-pass membrane protein</topology>
    </subcellularLocation>
</comment>
<gene>
    <name evidence="6" type="ORF">GCM10011391_14830</name>
</gene>
<evidence type="ECO:0000256" key="5">
    <source>
        <dbReference type="SAM" id="Phobius"/>
    </source>
</evidence>
<feature type="transmembrane region" description="Helical" evidence="5">
    <location>
        <begin position="62"/>
        <end position="81"/>
    </location>
</feature>
<dbReference type="AlphaFoldDB" id="A0A8J2VLN5"/>
<dbReference type="PANTHER" id="PTHR39157:SF1">
    <property type="entry name" value="DOXX FAMILY PROTEIN"/>
    <property type="match status" value="1"/>
</dbReference>
<evidence type="ECO:0000256" key="3">
    <source>
        <dbReference type="ARBA" id="ARBA00022989"/>
    </source>
</evidence>
<name>A0A8J2VLN5_9BACL</name>